<evidence type="ECO:0000256" key="1">
    <source>
        <dbReference type="SAM" id="Phobius"/>
    </source>
</evidence>
<dbReference type="PRINTS" id="PR00111">
    <property type="entry name" value="ABHYDROLASE"/>
</dbReference>
<name>A0A0K1JF28_9MICO</name>
<dbReference type="GO" id="GO:0003824">
    <property type="term" value="F:catalytic activity"/>
    <property type="evidence" value="ECO:0007669"/>
    <property type="project" value="UniProtKB-ARBA"/>
</dbReference>
<dbReference type="AlphaFoldDB" id="A0A0K1JF28"/>
<dbReference type="InterPro" id="IPR029058">
    <property type="entry name" value="AB_hydrolase_fold"/>
</dbReference>
<proteinExistence type="predicted"/>
<dbReference type="KEGG" id="lmoi:VV02_04600"/>
<dbReference type="STRING" id="571913.VV02_04600"/>
<evidence type="ECO:0000313" key="3">
    <source>
        <dbReference type="EMBL" id="AKU15309.1"/>
    </source>
</evidence>
<dbReference type="PANTHER" id="PTHR43798">
    <property type="entry name" value="MONOACYLGLYCEROL LIPASE"/>
    <property type="match status" value="1"/>
</dbReference>
<reference evidence="3 4" key="1">
    <citation type="submission" date="2015-03" db="EMBL/GenBank/DDBJ databases">
        <title>Luteipulveratus halotolerans sp. nov., a novel actinobacterium (Dermacoccaceae) from Sarawak, Malaysia.</title>
        <authorList>
            <person name="Juboi H."/>
            <person name="Basik A."/>
            <person name="Shamsul S.S."/>
            <person name="Arnold P."/>
            <person name="Schmitt E.K."/>
            <person name="Sanglier J.-J."/>
            <person name="Yeo T."/>
        </authorList>
    </citation>
    <scope>NUCLEOTIDE SEQUENCE [LARGE SCALE GENOMIC DNA]</scope>
    <source>
        <strain evidence="3 4">MN07-A0370</strain>
    </source>
</reference>
<dbReference type="Proteomes" id="UP000066480">
    <property type="component" value="Chromosome"/>
</dbReference>
<dbReference type="SUPFAM" id="SSF53474">
    <property type="entry name" value="alpha/beta-Hydrolases"/>
    <property type="match status" value="1"/>
</dbReference>
<feature type="transmembrane region" description="Helical" evidence="1">
    <location>
        <begin position="167"/>
        <end position="191"/>
    </location>
</feature>
<feature type="transmembrane region" description="Helical" evidence="1">
    <location>
        <begin position="134"/>
        <end position="155"/>
    </location>
</feature>
<dbReference type="RefSeq" id="WP_052590181.1">
    <property type="nucleotide sequence ID" value="NZ_CP011112.1"/>
</dbReference>
<accession>A0A0K1JF28</accession>
<dbReference type="InterPro" id="IPR000073">
    <property type="entry name" value="AB_hydrolase_1"/>
</dbReference>
<protein>
    <recommendedName>
        <fullName evidence="2">AB hydrolase-1 domain-containing protein</fullName>
    </recommendedName>
</protein>
<evidence type="ECO:0000313" key="4">
    <source>
        <dbReference type="Proteomes" id="UP000066480"/>
    </source>
</evidence>
<gene>
    <name evidence="3" type="ORF">VV02_04600</name>
</gene>
<dbReference type="PATRIC" id="fig|571913.6.peg.940"/>
<dbReference type="Pfam" id="PF00561">
    <property type="entry name" value="Abhydrolase_1"/>
    <property type="match status" value="1"/>
</dbReference>
<dbReference type="GO" id="GO:0016020">
    <property type="term" value="C:membrane"/>
    <property type="evidence" value="ECO:0007669"/>
    <property type="project" value="TreeGrafter"/>
</dbReference>
<dbReference type="Pfam" id="PF13160">
    <property type="entry name" value="DUF3995"/>
    <property type="match status" value="1"/>
</dbReference>
<organism evidence="3 4">
    <name type="scientific">Luteipulveratus mongoliensis</name>
    <dbReference type="NCBI Taxonomy" id="571913"/>
    <lineage>
        <taxon>Bacteria</taxon>
        <taxon>Bacillati</taxon>
        <taxon>Actinomycetota</taxon>
        <taxon>Actinomycetes</taxon>
        <taxon>Micrococcales</taxon>
        <taxon>Dermacoccaceae</taxon>
        <taxon>Luteipulveratus</taxon>
    </lineage>
</organism>
<dbReference type="EMBL" id="CP011112">
    <property type="protein sequence ID" value="AKU15309.1"/>
    <property type="molecule type" value="Genomic_DNA"/>
</dbReference>
<feature type="domain" description="AB hydrolase-1" evidence="2">
    <location>
        <begin position="229"/>
        <end position="459"/>
    </location>
</feature>
<sequence length="479" mass="51354">MTTISPAAPAVRTATSPQRTLPRSALFIASVLALDGLCHAVWATGLTWPASDEHHLSLAVLGFATSFGPGVVLPLAALLWTAAGLVVARGWLGRDHRFGWLWQLATLAVTIGVATRAAFGVVWAVVGFGAMPTVFAWINALAYTPLCMVMAVCGWRLLGAGRAGRRVWGRAVAAVVPALLVCGTLTAAYGFPPKTQPYDPQRALGAVESRYVETPVARFHYLKEGSGTPVVLLSPGASWVNSWLPQLEALKATHTVYVVDLPGQGFTSLKDHDFAFTLDGMTGAVDSFLDAVGVKSAALAGNSWSGGWATAYAQRHPERVSSLMLLAPTVLDEPDPTSWEMLKLPVVGRALTNLTVGSRSMTESAVRALFVHRERAAPELVDGFWAAGTRPDNVRSMYELEAGLDWSVTERALPRTTQPTLVIWGRQDTVVPVAQARELGVRLPQAQVHVLDQCGHALTLDCPDQVDALMTGFLRARQQ</sequence>
<keyword evidence="1" id="KW-0812">Transmembrane</keyword>
<dbReference type="InterPro" id="IPR025058">
    <property type="entry name" value="DUF3995"/>
</dbReference>
<keyword evidence="4" id="KW-1185">Reference proteome</keyword>
<keyword evidence="1" id="KW-1133">Transmembrane helix</keyword>
<dbReference type="PANTHER" id="PTHR43798:SF33">
    <property type="entry name" value="HYDROLASE, PUTATIVE (AFU_ORTHOLOGUE AFUA_2G14860)-RELATED"/>
    <property type="match status" value="1"/>
</dbReference>
<feature type="transmembrane region" description="Helical" evidence="1">
    <location>
        <begin position="104"/>
        <end position="128"/>
    </location>
</feature>
<keyword evidence="1" id="KW-0472">Membrane</keyword>
<dbReference type="InterPro" id="IPR050266">
    <property type="entry name" value="AB_hydrolase_sf"/>
</dbReference>
<feature type="transmembrane region" description="Helical" evidence="1">
    <location>
        <begin position="25"/>
        <end position="51"/>
    </location>
</feature>
<dbReference type="OrthoDB" id="9796770at2"/>
<evidence type="ECO:0000259" key="2">
    <source>
        <dbReference type="Pfam" id="PF00561"/>
    </source>
</evidence>
<dbReference type="Gene3D" id="3.40.50.1820">
    <property type="entry name" value="alpha/beta hydrolase"/>
    <property type="match status" value="1"/>
</dbReference>